<evidence type="ECO:0000259" key="4">
    <source>
        <dbReference type="PROSITE" id="PS51755"/>
    </source>
</evidence>
<evidence type="ECO:0000313" key="6">
    <source>
        <dbReference type="Proteomes" id="UP001431217"/>
    </source>
</evidence>
<dbReference type="InterPro" id="IPR001867">
    <property type="entry name" value="OmpR/PhoB-type_DNA-bd"/>
</dbReference>
<feature type="DNA-binding region" description="OmpR/PhoB-type" evidence="2">
    <location>
        <begin position="3"/>
        <end position="101"/>
    </location>
</feature>
<keyword evidence="6" id="KW-1185">Reference proteome</keyword>
<dbReference type="Gene3D" id="1.25.40.10">
    <property type="entry name" value="Tetratricopeptide repeat domain"/>
    <property type="match status" value="2"/>
</dbReference>
<dbReference type="InterPro" id="IPR011990">
    <property type="entry name" value="TPR-like_helical_dom_sf"/>
</dbReference>
<dbReference type="InterPro" id="IPR019734">
    <property type="entry name" value="TPR_rpt"/>
</dbReference>
<evidence type="ECO:0000256" key="1">
    <source>
        <dbReference type="ARBA" id="ARBA00023125"/>
    </source>
</evidence>
<evidence type="ECO:0000256" key="2">
    <source>
        <dbReference type="PROSITE-ProRule" id="PRU01091"/>
    </source>
</evidence>
<evidence type="ECO:0000313" key="5">
    <source>
        <dbReference type="EMBL" id="MCL1635663.1"/>
    </source>
</evidence>
<reference evidence="5 6" key="1">
    <citation type="submission" date="2022-05" db="EMBL/GenBank/DDBJ databases">
        <title>Luteimonas sp. SX5, whole genome shotgun sequencing project.</title>
        <authorList>
            <person name="Zhao G."/>
            <person name="Shen L."/>
        </authorList>
    </citation>
    <scope>NUCLEOTIDE SEQUENCE [LARGE SCALE GENOMIC DNA]</scope>
    <source>
        <strain evidence="5 6">SX5</strain>
    </source>
</reference>
<dbReference type="SUPFAM" id="SSF48452">
    <property type="entry name" value="TPR-like"/>
    <property type="match status" value="2"/>
</dbReference>
<keyword evidence="1 2" id="KW-0238">DNA-binding</keyword>
<proteinExistence type="predicted"/>
<dbReference type="RefSeq" id="WP_249475399.1">
    <property type="nucleotide sequence ID" value="NZ_JAMBEP010000003.1"/>
</dbReference>
<accession>A0ABT0MLX3</accession>
<organism evidence="5 6">
    <name type="scientific">Luteimonas galliterrae</name>
    <dbReference type="NCBI Taxonomy" id="2940486"/>
    <lineage>
        <taxon>Bacteria</taxon>
        <taxon>Pseudomonadati</taxon>
        <taxon>Pseudomonadota</taxon>
        <taxon>Gammaproteobacteria</taxon>
        <taxon>Lysobacterales</taxon>
        <taxon>Lysobacteraceae</taxon>
        <taxon>Luteimonas</taxon>
    </lineage>
</organism>
<feature type="domain" description="OmpR/PhoB-type" evidence="4">
    <location>
        <begin position="3"/>
        <end position="101"/>
    </location>
</feature>
<dbReference type="CDD" id="cd00383">
    <property type="entry name" value="trans_reg_C"/>
    <property type="match status" value="1"/>
</dbReference>
<dbReference type="InterPro" id="IPR016032">
    <property type="entry name" value="Sig_transdc_resp-reg_C-effctor"/>
</dbReference>
<keyword evidence="3" id="KW-0812">Transmembrane</keyword>
<protein>
    <submittedName>
        <fullName evidence="5">Winged helix-turn-helix domain-containing protein</fullName>
    </submittedName>
</protein>
<gene>
    <name evidence="5" type="ORF">M2650_13625</name>
</gene>
<dbReference type="Gene3D" id="1.10.10.10">
    <property type="entry name" value="Winged helix-like DNA-binding domain superfamily/Winged helix DNA-binding domain"/>
    <property type="match status" value="1"/>
</dbReference>
<dbReference type="EMBL" id="JAMBEP010000003">
    <property type="protein sequence ID" value="MCL1635663.1"/>
    <property type="molecule type" value="Genomic_DNA"/>
</dbReference>
<keyword evidence="3" id="KW-1133">Transmembrane helix</keyword>
<dbReference type="SMART" id="SM00862">
    <property type="entry name" value="Trans_reg_C"/>
    <property type="match status" value="1"/>
</dbReference>
<dbReference type="Pfam" id="PF00486">
    <property type="entry name" value="Trans_reg_C"/>
    <property type="match status" value="1"/>
</dbReference>
<evidence type="ECO:0000256" key="3">
    <source>
        <dbReference type="SAM" id="Phobius"/>
    </source>
</evidence>
<sequence>MNIVAYRFGEYSLDLGKRELMRGDEIVALPARVFECLTCLIEHRDRAVHRDELVRAVFGRADVSDAQLGQIVLRARRTIGDDGHEQRYIRTVPRYGFSWVAPVVVETAPEGGAESEYASVSVAPIAPASVEAQPPASSDAPSSLPPRAKGRLPILIAAVVVACIGIGMLAGVLLRSAPPTSAQATVAEDAFMVLPMQVTGPGDIAWARLGLMDFVADRMRRAGIRVLSSEATLGAIAQRSASAQQGRGRVSGRIAHRQGLWHVDLEVVDRDRPVQRAQARHARLIDAARLATDRLLAAFGRSLPYDKNDAPALAERLLRAQSAMLANELDTARRILNEAPELQRNLPQLRYRLGQVDFRAGDYKRSLATVDALLAQPQTAQDPLFHARLLNARGASLVRLGRFADAELSFDQSVQLLQATPYAAELGQALTGRAVTHSAQGRFDRALADLGQARIYQVRAGDLLAVARVDANLGSVEMDRGRPAAAIGYYRAAVPVFESMGAVNELAGARWLLTSAQLGLLENDAALEESERLYALLGRIRDPAVRARTILGRAEALMAVGRIREARELLLLPAAAVPILAETHQREYLMADLARRGGDARSAAVLAERALRDWSPEQSPTLREWTQLRWLQAAAEADLPRPQFAPPPSADSLPGLLIRAIGHAARDEKPDAQREFAAALALAERGGTPADIAEAVSAQAQWLLSQGRYGEAGALIGRVAPWATRDFELAMLQLRLFRAEGQIEPWRAALTQARRLAGERTIPAELTLEPSAQPRNASATN</sequence>
<comment type="caution">
    <text evidence="5">The sequence shown here is derived from an EMBL/GenBank/DDBJ whole genome shotgun (WGS) entry which is preliminary data.</text>
</comment>
<keyword evidence="3" id="KW-0472">Membrane</keyword>
<name>A0ABT0MLX3_9GAMM</name>
<dbReference type="PROSITE" id="PS51755">
    <property type="entry name" value="OMPR_PHOB"/>
    <property type="match status" value="1"/>
</dbReference>
<dbReference type="SUPFAM" id="SSF46894">
    <property type="entry name" value="C-terminal effector domain of the bipartite response regulators"/>
    <property type="match status" value="1"/>
</dbReference>
<dbReference type="SMART" id="SM00028">
    <property type="entry name" value="TPR"/>
    <property type="match status" value="3"/>
</dbReference>
<dbReference type="InterPro" id="IPR036388">
    <property type="entry name" value="WH-like_DNA-bd_sf"/>
</dbReference>
<feature type="transmembrane region" description="Helical" evidence="3">
    <location>
        <begin position="152"/>
        <end position="174"/>
    </location>
</feature>
<dbReference type="Proteomes" id="UP001431217">
    <property type="component" value="Unassembled WGS sequence"/>
</dbReference>